<name>A0A7D5GJH2_9EURY</name>
<reference evidence="1 2" key="1">
    <citation type="submission" date="2020-07" db="EMBL/GenBank/DDBJ databases">
        <authorList>
            <person name="Cui H."/>
        </authorList>
    </citation>
    <scope>NUCLEOTIDE SEQUENCE [LARGE SCALE GENOMIC DNA]</scope>
    <source>
        <strain evidence="1 2">YPL8</strain>
    </source>
</reference>
<evidence type="ECO:0000313" key="1">
    <source>
        <dbReference type="EMBL" id="QLG50648.1"/>
    </source>
</evidence>
<gene>
    <name evidence="1" type="ORF">HYG82_18315</name>
</gene>
<evidence type="ECO:0000313" key="2">
    <source>
        <dbReference type="Proteomes" id="UP000509241"/>
    </source>
</evidence>
<dbReference type="RefSeq" id="WP_179263354.1">
    <property type="nucleotide sequence ID" value="NZ_CP058601.1"/>
</dbReference>
<organism evidence="1 2">
    <name type="scientific">Natrinema halophilum</name>
    <dbReference type="NCBI Taxonomy" id="1699371"/>
    <lineage>
        <taxon>Archaea</taxon>
        <taxon>Methanobacteriati</taxon>
        <taxon>Methanobacteriota</taxon>
        <taxon>Stenosarchaea group</taxon>
        <taxon>Halobacteria</taxon>
        <taxon>Halobacteriales</taxon>
        <taxon>Natrialbaceae</taxon>
        <taxon>Natrinema</taxon>
    </lineage>
</organism>
<dbReference type="SUPFAM" id="SSF52540">
    <property type="entry name" value="P-loop containing nucleoside triphosphate hydrolases"/>
    <property type="match status" value="1"/>
</dbReference>
<keyword evidence="2" id="KW-1185">Reference proteome</keyword>
<dbReference type="GeneID" id="56035288"/>
<dbReference type="InterPro" id="IPR027417">
    <property type="entry name" value="P-loop_NTPase"/>
</dbReference>
<proteinExistence type="predicted"/>
<sequence>MTLEEAKDDVVNILDRQTIKRVRRECQRLADENDLPQFEEFLQEGTHFILTEKRAQILRGIQQGLAEQETPGAILHGAYGSGKTVMMENIALLCQDDQEYGDREFDQLHYGGTPIDCLTISLEQHDTPTEFLHALFTALVEYSSSVDEDDLLAIFNDRKINLTLEDLDDDLPPNHRQDLIDIFEDPSSLEDIARVTKSLTAGDAHQTIAWFTTYYREREDHYPAFYIDEFEQITRQGVDPGGNYRLKAIVQKMIRNTVSGFDDFTTPPYILFANTVSHDEFRENFPAAARDLTDRIDENISYNIDHSEEETKELFANLYRLYVIPLLADRGGEAGDWYDTIASAEPGEDGYVYPFTDDTLEFALSIVQKFEDETLDETVVRAFRDYKRILISFLDHWDGEGQIDLDFLYQHGDAVRDQLRGNVERVNLDELPGEDSIEATIEADYPDASGIDLRILCEIAKTGILDRTERPVYFTTDQITNIAGSIELQIDDSEAEDLIGVATQGSEYFSLENERLEFNPNELTGTAADEGELSLADQVGEAVTDLHLEDHEENNLIQLWADMLNHRFPDTAFENQQGQYLVFDTDQDLNYTSKVLFTVAPDDLPEQLSTEVDDDALHIVIRLGRDTEGDLPAKYYVTERNGQAGMVTDDIASNLNRNIELHIDEESGYYNLIEATQEHFPRYDDYQAYVMFLKLSLAYLAGNDLTEDIRDRTADPTSFSLIQTVDSNLTNIADTYPCEKLGFTGTYPGKDYLNLVYGIKHLDREGDLIFESANHPHIDVQSFGRVNRSRESGDEFRAIVEQFADNESFIEERSNGDYDIVPHLSSYSHVLDSIEEHLDEDGLDFDEILELIFGTSEVENVTRAMVYLLLILGQYVDEYSWVFEDDNETTIIPADVRIETQRRQVRKRVGRRIKIAILDQAKQDDTDISQIEDLNDTYDSIETADATELEDIQNDIDASWDFEYQGADELLREIMANDVFVDSAVASYANTIHPLSNLDPELRYLVLDDLDHLATQVKKAATILAKKDDLEALATKLEWFGTDPDLQSEGLSIECITTINDFWETHQVERNIEEADVAADLEQYLDGDIRLDRLIEMLRTQRKSIVPPVDTYDPTEDEASLDDDIRFVTDAIRDGISEEQDNVAAAKEELENYADRIPGESSWIRRGEGYLESCESELEAEPHRFDHTQYEDFWEQWETARNQLDEEAFDGDEFEETVRKYDPDIEIDVVEDATEDSISDKFSELDDDEFQQVIDGLQGSTTAAEELKQSLLKIRVKAELTGDET</sequence>
<dbReference type="OrthoDB" id="350504at2157"/>
<dbReference type="Gene3D" id="3.40.50.300">
    <property type="entry name" value="P-loop containing nucleotide triphosphate hydrolases"/>
    <property type="match status" value="1"/>
</dbReference>
<accession>A0A7D5GJH2</accession>
<dbReference type="Proteomes" id="UP000509241">
    <property type="component" value="Chromosome"/>
</dbReference>
<dbReference type="EMBL" id="CP058601">
    <property type="protein sequence ID" value="QLG50648.1"/>
    <property type="molecule type" value="Genomic_DNA"/>
</dbReference>
<dbReference type="KEGG" id="haly:HYG82_18315"/>
<protein>
    <submittedName>
        <fullName evidence="1">Uncharacterized protein</fullName>
    </submittedName>
</protein>